<dbReference type="KEGG" id="mthd:A3224_13990"/>
<keyword evidence="3" id="KW-0813">Transport</keyword>
<evidence type="ECO:0000256" key="7">
    <source>
        <dbReference type="ARBA" id="ARBA00022927"/>
    </source>
</evidence>
<dbReference type="PROSITE" id="PS52015">
    <property type="entry name" value="TONB_CTD"/>
    <property type="match status" value="1"/>
</dbReference>
<evidence type="ECO:0000256" key="1">
    <source>
        <dbReference type="ARBA" id="ARBA00004383"/>
    </source>
</evidence>
<comment type="similarity">
    <text evidence="2">Belongs to the TonB family.</text>
</comment>
<evidence type="ECO:0000256" key="9">
    <source>
        <dbReference type="ARBA" id="ARBA00023136"/>
    </source>
</evidence>
<feature type="compositionally biased region" description="Pro residues" evidence="10">
    <location>
        <begin position="76"/>
        <end position="93"/>
    </location>
</feature>
<evidence type="ECO:0000256" key="8">
    <source>
        <dbReference type="ARBA" id="ARBA00022989"/>
    </source>
</evidence>
<gene>
    <name evidence="12" type="ORF">A3224_13990</name>
</gene>
<comment type="subcellular location">
    <subcellularLocation>
        <location evidence="1">Cell inner membrane</location>
        <topology evidence="1">Single-pass membrane protein</topology>
        <orientation evidence="1">Periplasmic side</orientation>
    </subcellularLocation>
</comment>
<sequence length="214" mass="23365">MGRAYLLISNLPLVSHQLAHYGRSFAMAAVATTLLVVAMSRLIATDFSEPPAEEYSPIKSVHMPEMKVTTIREEPPQPPQPVPSQPTFDPPAVDPTIPKIPTVMAPPTVSNEANQIVVSRDPVPVFKPSPRYPSAALRKGIEGYVVVEFTITKTGSVKDVRVVAGYDSAGNPTNVFNRSAIAAAARFKYQPQLRDGVPVEQYGVRNRIRYKLGD</sequence>
<keyword evidence="9" id="KW-0472">Membrane</keyword>
<proteinExistence type="inferred from homology"/>
<dbReference type="InterPro" id="IPR006260">
    <property type="entry name" value="TonB/TolA_C"/>
</dbReference>
<dbReference type="GO" id="GO:0005886">
    <property type="term" value="C:plasma membrane"/>
    <property type="evidence" value="ECO:0007669"/>
    <property type="project" value="UniProtKB-SubCell"/>
</dbReference>
<evidence type="ECO:0000256" key="2">
    <source>
        <dbReference type="ARBA" id="ARBA00006555"/>
    </source>
</evidence>
<evidence type="ECO:0000256" key="3">
    <source>
        <dbReference type="ARBA" id="ARBA00022448"/>
    </source>
</evidence>
<dbReference type="GO" id="GO:0015031">
    <property type="term" value="P:protein transport"/>
    <property type="evidence" value="ECO:0007669"/>
    <property type="project" value="UniProtKB-KW"/>
</dbReference>
<accession>A0A143HPW9</accession>
<dbReference type="GO" id="GO:0055085">
    <property type="term" value="P:transmembrane transport"/>
    <property type="evidence" value="ECO:0007669"/>
    <property type="project" value="InterPro"/>
</dbReference>
<dbReference type="Proteomes" id="UP000076077">
    <property type="component" value="Chromosome"/>
</dbReference>
<dbReference type="PANTHER" id="PTHR33446:SF14">
    <property type="entry name" value="PROTEIN TONB"/>
    <property type="match status" value="1"/>
</dbReference>
<dbReference type="SUPFAM" id="SSF74653">
    <property type="entry name" value="TolA/TonB C-terminal domain"/>
    <property type="match status" value="1"/>
</dbReference>
<dbReference type="OrthoDB" id="1628901at2"/>
<evidence type="ECO:0000313" key="12">
    <source>
        <dbReference type="EMBL" id="AMX03537.1"/>
    </source>
</evidence>
<keyword evidence="8" id="KW-1133">Transmembrane helix</keyword>
<evidence type="ECO:0000256" key="10">
    <source>
        <dbReference type="SAM" id="MobiDB-lite"/>
    </source>
</evidence>
<dbReference type="InterPro" id="IPR051045">
    <property type="entry name" value="TonB-dependent_transducer"/>
</dbReference>
<name>A0A143HPW9_MICTH</name>
<dbReference type="Gene3D" id="3.30.1150.10">
    <property type="match status" value="1"/>
</dbReference>
<evidence type="ECO:0000256" key="6">
    <source>
        <dbReference type="ARBA" id="ARBA00022692"/>
    </source>
</evidence>
<evidence type="ECO:0000313" key="13">
    <source>
        <dbReference type="Proteomes" id="UP000076077"/>
    </source>
</evidence>
<dbReference type="NCBIfam" id="TIGR01352">
    <property type="entry name" value="tonB_Cterm"/>
    <property type="match status" value="1"/>
</dbReference>
<dbReference type="EMBL" id="CP014864">
    <property type="protein sequence ID" value="AMX03537.1"/>
    <property type="molecule type" value="Genomic_DNA"/>
</dbReference>
<keyword evidence="7" id="KW-0653">Protein transport</keyword>
<keyword evidence="4" id="KW-1003">Cell membrane</keyword>
<dbReference type="Pfam" id="PF03544">
    <property type="entry name" value="TonB_C"/>
    <property type="match status" value="1"/>
</dbReference>
<keyword evidence="6" id="KW-0812">Transmembrane</keyword>
<dbReference type="InterPro" id="IPR037682">
    <property type="entry name" value="TonB_C"/>
</dbReference>
<keyword evidence="5" id="KW-0997">Cell inner membrane</keyword>
<protein>
    <recommendedName>
        <fullName evidence="11">TonB C-terminal domain-containing protein</fullName>
    </recommendedName>
</protein>
<evidence type="ECO:0000259" key="11">
    <source>
        <dbReference type="PROSITE" id="PS52015"/>
    </source>
</evidence>
<organism evidence="12 13">
    <name type="scientific">Microbulbifer thermotolerans</name>
    <dbReference type="NCBI Taxonomy" id="252514"/>
    <lineage>
        <taxon>Bacteria</taxon>
        <taxon>Pseudomonadati</taxon>
        <taxon>Pseudomonadota</taxon>
        <taxon>Gammaproteobacteria</taxon>
        <taxon>Cellvibrionales</taxon>
        <taxon>Microbulbiferaceae</taxon>
        <taxon>Microbulbifer</taxon>
    </lineage>
</organism>
<dbReference type="PANTHER" id="PTHR33446">
    <property type="entry name" value="PROTEIN TONB-RELATED"/>
    <property type="match status" value="1"/>
</dbReference>
<reference evidence="13" key="1">
    <citation type="submission" date="2016-03" db="EMBL/GenBank/DDBJ databases">
        <authorList>
            <person name="Lee Y.-S."/>
            <person name="Choi Y.-L."/>
        </authorList>
    </citation>
    <scope>NUCLEOTIDE SEQUENCE [LARGE SCALE GENOMIC DNA]</scope>
    <source>
        <strain evidence="13">DAU221</strain>
    </source>
</reference>
<feature type="region of interest" description="Disordered" evidence="10">
    <location>
        <begin position="71"/>
        <end position="106"/>
    </location>
</feature>
<dbReference type="STRING" id="252514.A3224_13990"/>
<feature type="domain" description="TonB C-terminal" evidence="11">
    <location>
        <begin position="117"/>
        <end position="214"/>
    </location>
</feature>
<dbReference type="AlphaFoldDB" id="A0A143HPW9"/>
<evidence type="ECO:0000256" key="5">
    <source>
        <dbReference type="ARBA" id="ARBA00022519"/>
    </source>
</evidence>
<keyword evidence="13" id="KW-1185">Reference proteome</keyword>
<evidence type="ECO:0000256" key="4">
    <source>
        <dbReference type="ARBA" id="ARBA00022475"/>
    </source>
</evidence>